<dbReference type="PROSITE" id="PS00108">
    <property type="entry name" value="PROTEIN_KINASE_ST"/>
    <property type="match status" value="1"/>
</dbReference>
<dbReference type="GO" id="GO:0045717">
    <property type="term" value="P:negative regulation of fatty acid biosynthetic process"/>
    <property type="evidence" value="ECO:0007669"/>
    <property type="project" value="UniProtKB-ARBA"/>
</dbReference>
<evidence type="ECO:0000256" key="7">
    <source>
        <dbReference type="ARBA" id="ARBA00047899"/>
    </source>
</evidence>
<reference evidence="12" key="1">
    <citation type="submission" date="2016-10" db="EMBL/GenBank/DDBJ databases">
        <authorList>
            <person name="Varghese N."/>
        </authorList>
    </citation>
    <scope>NUCLEOTIDE SEQUENCE [LARGE SCALE GENOMIC DNA]</scope>
    <source>
        <strain evidence="12">DSM 24868</strain>
    </source>
</reference>
<evidence type="ECO:0000256" key="6">
    <source>
        <dbReference type="ARBA" id="ARBA00022840"/>
    </source>
</evidence>
<feature type="region of interest" description="Disordered" evidence="9">
    <location>
        <begin position="276"/>
        <end position="318"/>
    </location>
</feature>
<dbReference type="OrthoDB" id="9762169at2"/>
<feature type="domain" description="Protein kinase" evidence="10">
    <location>
        <begin position="13"/>
        <end position="271"/>
    </location>
</feature>
<evidence type="ECO:0000256" key="2">
    <source>
        <dbReference type="ARBA" id="ARBA00022527"/>
    </source>
</evidence>
<comment type="catalytic activity">
    <reaction evidence="8">
        <text>L-seryl-[protein] + ATP = O-phospho-L-seryl-[protein] + ADP + H(+)</text>
        <dbReference type="Rhea" id="RHEA:17989"/>
        <dbReference type="Rhea" id="RHEA-COMP:9863"/>
        <dbReference type="Rhea" id="RHEA-COMP:11604"/>
        <dbReference type="ChEBI" id="CHEBI:15378"/>
        <dbReference type="ChEBI" id="CHEBI:29999"/>
        <dbReference type="ChEBI" id="CHEBI:30616"/>
        <dbReference type="ChEBI" id="CHEBI:83421"/>
        <dbReference type="ChEBI" id="CHEBI:456216"/>
        <dbReference type="EC" id="2.7.11.1"/>
    </reaction>
</comment>
<keyword evidence="12" id="KW-1185">Reference proteome</keyword>
<keyword evidence="4" id="KW-0547">Nucleotide-binding</keyword>
<dbReference type="GO" id="GO:0004674">
    <property type="term" value="F:protein serine/threonine kinase activity"/>
    <property type="evidence" value="ECO:0007669"/>
    <property type="project" value="UniProtKB-KW"/>
</dbReference>
<organism evidence="11 12">
    <name type="scientific">Demequina mangrovi</name>
    <dbReference type="NCBI Taxonomy" id="1043493"/>
    <lineage>
        <taxon>Bacteria</taxon>
        <taxon>Bacillati</taxon>
        <taxon>Actinomycetota</taxon>
        <taxon>Actinomycetes</taxon>
        <taxon>Micrococcales</taxon>
        <taxon>Demequinaceae</taxon>
        <taxon>Demequina</taxon>
    </lineage>
</organism>
<dbReference type="AlphaFoldDB" id="A0A1H6ZVQ1"/>
<evidence type="ECO:0000313" key="11">
    <source>
        <dbReference type="EMBL" id="SEJ56716.1"/>
    </source>
</evidence>
<evidence type="ECO:0000256" key="5">
    <source>
        <dbReference type="ARBA" id="ARBA00022777"/>
    </source>
</evidence>
<dbReference type="GO" id="GO:0005524">
    <property type="term" value="F:ATP binding"/>
    <property type="evidence" value="ECO:0007669"/>
    <property type="project" value="UniProtKB-KW"/>
</dbReference>
<evidence type="ECO:0000259" key="10">
    <source>
        <dbReference type="PROSITE" id="PS50011"/>
    </source>
</evidence>
<dbReference type="SUPFAM" id="SSF56112">
    <property type="entry name" value="Protein kinase-like (PK-like)"/>
    <property type="match status" value="1"/>
</dbReference>
<keyword evidence="6" id="KW-0067">ATP-binding</keyword>
<dbReference type="InterPro" id="IPR008271">
    <property type="entry name" value="Ser/Thr_kinase_AS"/>
</dbReference>
<keyword evidence="2 11" id="KW-0723">Serine/threonine-protein kinase</keyword>
<name>A0A1H6ZVQ1_9MICO</name>
<dbReference type="FunFam" id="3.30.200.20:FF:000035">
    <property type="entry name" value="Serine/threonine protein kinase Stk1"/>
    <property type="match status" value="1"/>
</dbReference>
<dbReference type="SMART" id="SM00220">
    <property type="entry name" value="S_TKc"/>
    <property type="match status" value="1"/>
</dbReference>
<comment type="catalytic activity">
    <reaction evidence="7">
        <text>L-threonyl-[protein] + ATP = O-phospho-L-threonyl-[protein] + ADP + H(+)</text>
        <dbReference type="Rhea" id="RHEA:46608"/>
        <dbReference type="Rhea" id="RHEA-COMP:11060"/>
        <dbReference type="Rhea" id="RHEA-COMP:11605"/>
        <dbReference type="ChEBI" id="CHEBI:15378"/>
        <dbReference type="ChEBI" id="CHEBI:30013"/>
        <dbReference type="ChEBI" id="CHEBI:30616"/>
        <dbReference type="ChEBI" id="CHEBI:61977"/>
        <dbReference type="ChEBI" id="CHEBI:456216"/>
        <dbReference type="EC" id="2.7.11.1"/>
    </reaction>
</comment>
<dbReference type="FunFam" id="1.10.510.10:FF:000021">
    <property type="entry name" value="Serine/threonine protein kinase"/>
    <property type="match status" value="1"/>
</dbReference>
<evidence type="ECO:0000256" key="1">
    <source>
        <dbReference type="ARBA" id="ARBA00012513"/>
    </source>
</evidence>
<dbReference type="PROSITE" id="PS50011">
    <property type="entry name" value="PROTEIN_KINASE_DOM"/>
    <property type="match status" value="1"/>
</dbReference>
<keyword evidence="5 11" id="KW-0418">Kinase</keyword>
<dbReference type="Proteomes" id="UP000183315">
    <property type="component" value="Unassembled WGS sequence"/>
</dbReference>
<dbReference type="STRING" id="1043493.SAMN05421637_2222"/>
<dbReference type="Pfam" id="PF00069">
    <property type="entry name" value="Pkinase"/>
    <property type="match status" value="1"/>
</dbReference>
<sequence length="318" mass="34454">MGIHAGTTLAGRYVLRSLLAVGGMGEVWRGTDAELDREIAIKVLKDGAMENDTFLKRFRNEAKNAAGLVHSNIAQVFDFGDHDGTPYIVMELVEGEPLSTILERERTLDEARLVTIMRHTCRGLAVAHEAGIMHRDVKPGNLLVQEGDLVKITDFGVSRGTDQTTLTATGMVMGTAQYLAPELALGKPATAASDLYALGIIAFEAVVGKRPFTAASAVDIAIAQVNEPVPPLPAGVSPELHALILQLLDKNPRRRPASALELDRILAELTLTDRDGGAQAPVDLSQPAQPPRRAMPPSIAPREYRPRPDVEHRRPRPR</sequence>
<protein>
    <recommendedName>
        <fullName evidence="1">non-specific serine/threonine protein kinase</fullName>
        <ecNumber evidence="1">2.7.11.1</ecNumber>
    </recommendedName>
</protein>
<dbReference type="InterPro" id="IPR000719">
    <property type="entry name" value="Prot_kinase_dom"/>
</dbReference>
<dbReference type="EC" id="2.7.11.1" evidence="1"/>
<dbReference type="CDD" id="cd14014">
    <property type="entry name" value="STKc_PknB_like"/>
    <property type="match status" value="1"/>
</dbReference>
<evidence type="ECO:0000313" key="12">
    <source>
        <dbReference type="Proteomes" id="UP000183315"/>
    </source>
</evidence>
<proteinExistence type="predicted"/>
<dbReference type="Gene3D" id="3.30.200.20">
    <property type="entry name" value="Phosphorylase Kinase, domain 1"/>
    <property type="match status" value="1"/>
</dbReference>
<evidence type="ECO:0000256" key="8">
    <source>
        <dbReference type="ARBA" id="ARBA00048679"/>
    </source>
</evidence>
<dbReference type="EMBL" id="FNZI01000005">
    <property type="protein sequence ID" value="SEJ56716.1"/>
    <property type="molecule type" value="Genomic_DNA"/>
</dbReference>
<dbReference type="PANTHER" id="PTHR43289">
    <property type="entry name" value="MITOGEN-ACTIVATED PROTEIN KINASE KINASE KINASE 20-RELATED"/>
    <property type="match status" value="1"/>
</dbReference>
<gene>
    <name evidence="11" type="ORF">SAMN05421637_2222</name>
</gene>
<feature type="compositionally biased region" description="Basic and acidic residues" evidence="9">
    <location>
        <begin position="302"/>
        <end position="312"/>
    </location>
</feature>
<accession>A0A1H6ZVQ1</accession>
<dbReference type="eggNOG" id="COG0515">
    <property type="taxonomic scope" value="Bacteria"/>
</dbReference>
<evidence type="ECO:0000256" key="3">
    <source>
        <dbReference type="ARBA" id="ARBA00022679"/>
    </source>
</evidence>
<dbReference type="RefSeq" id="WP_052405850.1">
    <property type="nucleotide sequence ID" value="NZ_BBLU01000007.1"/>
</dbReference>
<dbReference type="PANTHER" id="PTHR43289:SF6">
    <property type="entry name" value="SERINE_THREONINE-PROTEIN KINASE NEKL-3"/>
    <property type="match status" value="1"/>
</dbReference>
<evidence type="ECO:0000256" key="9">
    <source>
        <dbReference type="SAM" id="MobiDB-lite"/>
    </source>
</evidence>
<dbReference type="InterPro" id="IPR011009">
    <property type="entry name" value="Kinase-like_dom_sf"/>
</dbReference>
<keyword evidence="3" id="KW-0808">Transferase</keyword>
<dbReference type="Gene3D" id="1.10.510.10">
    <property type="entry name" value="Transferase(Phosphotransferase) domain 1"/>
    <property type="match status" value="1"/>
</dbReference>
<evidence type="ECO:0000256" key="4">
    <source>
        <dbReference type="ARBA" id="ARBA00022741"/>
    </source>
</evidence>